<feature type="domain" description="HemY N-terminal" evidence="11">
    <location>
        <begin position="27"/>
        <end position="134"/>
    </location>
</feature>
<evidence type="ECO:0000256" key="6">
    <source>
        <dbReference type="ARBA" id="ARBA00022692"/>
    </source>
</evidence>
<dbReference type="EMBL" id="JAAVJI010000003">
    <property type="protein sequence ID" value="NJP00833.1"/>
    <property type="molecule type" value="Genomic_DNA"/>
</dbReference>
<comment type="pathway">
    <text evidence="3">Porphyrin-containing compound metabolism; protoheme biosynthesis.</text>
</comment>
<feature type="transmembrane region" description="Helical" evidence="10">
    <location>
        <begin position="47"/>
        <end position="74"/>
    </location>
</feature>
<dbReference type="SUPFAM" id="SSF48452">
    <property type="entry name" value="TPR-like"/>
    <property type="match status" value="1"/>
</dbReference>
<comment type="subcellular location">
    <subcellularLocation>
        <location evidence="2">Cell inner membrane</location>
        <topology evidence="2">Multi-pass membrane protein</topology>
    </subcellularLocation>
</comment>
<evidence type="ECO:0000256" key="1">
    <source>
        <dbReference type="ARBA" id="ARBA00002962"/>
    </source>
</evidence>
<dbReference type="RefSeq" id="WP_168083327.1">
    <property type="nucleotide sequence ID" value="NZ_JAAVJI010000003.1"/>
</dbReference>
<keyword evidence="13" id="KW-1185">Reference proteome</keyword>
<comment type="function">
    <text evidence="1">Involved in a late step of protoheme IX synthesis.</text>
</comment>
<comment type="caution">
    <text evidence="12">The sequence shown here is derived from an EMBL/GenBank/DDBJ whole genome shotgun (WGS) entry which is preliminary data.</text>
</comment>
<evidence type="ECO:0000256" key="7">
    <source>
        <dbReference type="ARBA" id="ARBA00022989"/>
    </source>
</evidence>
<keyword evidence="5" id="KW-0997">Cell inner membrane</keyword>
<evidence type="ECO:0000256" key="4">
    <source>
        <dbReference type="ARBA" id="ARBA00022475"/>
    </source>
</evidence>
<gene>
    <name evidence="12" type="ORF">HBH25_08155</name>
</gene>
<reference evidence="12 13" key="1">
    <citation type="submission" date="2020-03" db="EMBL/GenBank/DDBJ databases">
        <authorList>
            <person name="Wang L."/>
            <person name="He N."/>
            <person name="Li Y."/>
            <person name="Fang Y."/>
            <person name="Zhang F."/>
        </authorList>
    </citation>
    <scope>NUCLEOTIDE SEQUENCE [LARGE SCALE GENOMIC DNA]</scope>
    <source>
        <strain evidence="13">hsmgli-8</strain>
    </source>
</reference>
<dbReference type="Gene3D" id="1.25.40.10">
    <property type="entry name" value="Tetratricopeptide repeat domain"/>
    <property type="match status" value="2"/>
</dbReference>
<evidence type="ECO:0000256" key="9">
    <source>
        <dbReference type="ARBA" id="ARBA00023244"/>
    </source>
</evidence>
<accession>A0ABX0YFM9</accession>
<dbReference type="NCBIfam" id="TIGR00540">
    <property type="entry name" value="TPR_hemY_coli"/>
    <property type="match status" value="1"/>
</dbReference>
<sequence>MKRLYVVLFVTIALALVIGLSISLHPGYVLIDYPHVFRYESGLWTTLAALLILVLIGVVLVSLLRMLATSGGVVNPWSRRNRKRRLHSAIARGQVDLAEGRWASAQKHLTLAAENEQYPLFYYLGAARAANEQGLYDQSDALLEKALARQPKAELAVALNHAQLQVDRADSEGAFSTLEVMHQRYPGNTQVLRQLAGVCVQRQEWPTLVRLLPDLRKHKVMRPEDIAALEQQAVGSRLLSGGLEGEAANEAELDNAWQQLSSSQRQEPALVLSYAERLRRLGASAKAEEVVRNALKRGYDSHLVRQYGLVAGDAPAKSVAFAESLLKAHPQDPSLLLTLGRLCLQDRLWGKARDYLEASLRCQRNPETCAELARLLAQLGDTQRSNALFQEGLGLLDERLLALPLPGPVRA</sequence>
<evidence type="ECO:0000259" key="11">
    <source>
        <dbReference type="Pfam" id="PF07219"/>
    </source>
</evidence>
<dbReference type="InterPro" id="IPR010817">
    <property type="entry name" value="HemY_N"/>
</dbReference>
<dbReference type="Pfam" id="PF07219">
    <property type="entry name" value="HemY_N"/>
    <property type="match status" value="1"/>
</dbReference>
<keyword evidence="9" id="KW-0627">Porphyrin biosynthesis</keyword>
<dbReference type="InterPro" id="IPR005254">
    <property type="entry name" value="Heme_biosyn_assoc_TPR_pro"/>
</dbReference>
<keyword evidence="8 10" id="KW-0472">Membrane</keyword>
<name>A0ABX0YFM9_9PSED</name>
<evidence type="ECO:0000256" key="2">
    <source>
        <dbReference type="ARBA" id="ARBA00004429"/>
    </source>
</evidence>
<dbReference type="InterPro" id="IPR011990">
    <property type="entry name" value="TPR-like_helical_dom_sf"/>
</dbReference>
<keyword evidence="4" id="KW-1003">Cell membrane</keyword>
<evidence type="ECO:0000256" key="3">
    <source>
        <dbReference type="ARBA" id="ARBA00004744"/>
    </source>
</evidence>
<evidence type="ECO:0000256" key="8">
    <source>
        <dbReference type="ARBA" id="ARBA00023136"/>
    </source>
</evidence>
<keyword evidence="7 10" id="KW-1133">Transmembrane helix</keyword>
<organism evidence="12 13">
    <name type="scientific">Pseudomonas quercus</name>
    <dbReference type="NCBI Taxonomy" id="2722792"/>
    <lineage>
        <taxon>Bacteria</taxon>
        <taxon>Pseudomonadati</taxon>
        <taxon>Pseudomonadota</taxon>
        <taxon>Gammaproteobacteria</taxon>
        <taxon>Pseudomonadales</taxon>
        <taxon>Pseudomonadaceae</taxon>
        <taxon>Pseudomonas</taxon>
    </lineage>
</organism>
<protein>
    <submittedName>
        <fullName evidence="12">Heme biosynthesis protein HemY</fullName>
    </submittedName>
</protein>
<evidence type="ECO:0000256" key="10">
    <source>
        <dbReference type="SAM" id="Phobius"/>
    </source>
</evidence>
<keyword evidence="6 10" id="KW-0812">Transmembrane</keyword>
<evidence type="ECO:0000313" key="12">
    <source>
        <dbReference type="EMBL" id="NJP00833.1"/>
    </source>
</evidence>
<dbReference type="Proteomes" id="UP000746535">
    <property type="component" value="Unassembled WGS sequence"/>
</dbReference>
<evidence type="ECO:0000256" key="5">
    <source>
        <dbReference type="ARBA" id="ARBA00022519"/>
    </source>
</evidence>
<evidence type="ECO:0000313" key="13">
    <source>
        <dbReference type="Proteomes" id="UP000746535"/>
    </source>
</evidence>
<proteinExistence type="predicted"/>